<evidence type="ECO:0000313" key="2">
    <source>
        <dbReference type="Proteomes" id="UP000587760"/>
    </source>
</evidence>
<sequence length="362" mass="40874">MNRLRNKKNKIVLLLLIFSFPLFSVEIAGENLTFDFLESSGYFKLFWTGNEYTESLLTEESPESTNFSVYEDDELYILGGSSHFKKTFNPGENGGTFIWRSKKLIVRQELSFLSPDSVTMGFSISNASETPVNTGLKILLDTVFEAENRFLFSEDEIQNYVNSEYEVESSKSFDYCISGLIDRDRKKALMVLVQNTSPDKIVAANWSRLNEADFQYRANIGRSFTSAPYSKNDSAIMFLYFPRNLLPGNTLAVSLILRAVDTADSQDSVSINLKDESPESTETQTISTTVNEVETSEASETLQQNQRGGKKTFLVQSLVKIKQIRDIIDSLSNPGMLTDSTLDYLEKLMEELEKLNADESAE</sequence>
<dbReference type="EMBL" id="JACHGJ010000001">
    <property type="protein sequence ID" value="MBB6478801.1"/>
    <property type="molecule type" value="Genomic_DNA"/>
</dbReference>
<reference evidence="1 2" key="1">
    <citation type="submission" date="2020-08" db="EMBL/GenBank/DDBJ databases">
        <title>Genomic Encyclopedia of Type Strains, Phase IV (KMG-IV): sequencing the most valuable type-strain genomes for metagenomic binning, comparative biology and taxonomic classification.</title>
        <authorList>
            <person name="Goeker M."/>
        </authorList>
    </citation>
    <scope>NUCLEOTIDE SEQUENCE [LARGE SCALE GENOMIC DNA]</scope>
    <source>
        <strain evidence="1 2">DSM 2461</strain>
    </source>
</reference>
<dbReference type="AlphaFoldDB" id="A0A841R5Z3"/>
<gene>
    <name evidence="1" type="ORF">HNR50_000434</name>
</gene>
<protein>
    <submittedName>
        <fullName evidence="1">Uncharacterized protein</fullName>
    </submittedName>
</protein>
<comment type="caution">
    <text evidence="1">The sequence shown here is derived from an EMBL/GenBank/DDBJ whole genome shotgun (WGS) entry which is preliminary data.</text>
</comment>
<dbReference type="Proteomes" id="UP000587760">
    <property type="component" value="Unassembled WGS sequence"/>
</dbReference>
<proteinExistence type="predicted"/>
<accession>A0A841R5Z3</accession>
<organism evidence="1 2">
    <name type="scientific">Spirochaeta isovalerica</name>
    <dbReference type="NCBI Taxonomy" id="150"/>
    <lineage>
        <taxon>Bacteria</taxon>
        <taxon>Pseudomonadati</taxon>
        <taxon>Spirochaetota</taxon>
        <taxon>Spirochaetia</taxon>
        <taxon>Spirochaetales</taxon>
        <taxon>Spirochaetaceae</taxon>
        <taxon>Spirochaeta</taxon>
    </lineage>
</organism>
<keyword evidence="2" id="KW-1185">Reference proteome</keyword>
<name>A0A841R5Z3_9SPIO</name>
<evidence type="ECO:0000313" key="1">
    <source>
        <dbReference type="EMBL" id="MBB6478801.1"/>
    </source>
</evidence>